<evidence type="ECO:0000256" key="2">
    <source>
        <dbReference type="ARBA" id="ARBA00022692"/>
    </source>
</evidence>
<dbReference type="Gene3D" id="1.20.1250.20">
    <property type="entry name" value="MFS general substrate transporter like domains"/>
    <property type="match status" value="1"/>
</dbReference>
<keyword evidence="2 6" id="KW-0812">Transmembrane</keyword>
<dbReference type="AlphaFoldDB" id="A0A225ARC0"/>
<dbReference type="Proteomes" id="UP000214365">
    <property type="component" value="Unassembled WGS sequence"/>
</dbReference>
<evidence type="ECO:0000259" key="7">
    <source>
        <dbReference type="PROSITE" id="PS50850"/>
    </source>
</evidence>
<feature type="transmembrane region" description="Helical" evidence="6">
    <location>
        <begin position="283"/>
        <end position="302"/>
    </location>
</feature>
<evidence type="ECO:0000256" key="5">
    <source>
        <dbReference type="SAM" id="MobiDB-lite"/>
    </source>
</evidence>
<feature type="transmembrane region" description="Helical" evidence="6">
    <location>
        <begin position="314"/>
        <end position="337"/>
    </location>
</feature>
<organism evidence="8 9">
    <name type="scientific">Talaromyces atroroseus</name>
    <dbReference type="NCBI Taxonomy" id="1441469"/>
    <lineage>
        <taxon>Eukaryota</taxon>
        <taxon>Fungi</taxon>
        <taxon>Dikarya</taxon>
        <taxon>Ascomycota</taxon>
        <taxon>Pezizomycotina</taxon>
        <taxon>Eurotiomycetes</taxon>
        <taxon>Eurotiomycetidae</taxon>
        <taxon>Eurotiales</taxon>
        <taxon>Trichocomaceae</taxon>
        <taxon>Talaromyces</taxon>
        <taxon>Talaromyces sect. Trachyspermi</taxon>
    </lineage>
</organism>
<proteinExistence type="predicted"/>
<dbReference type="EMBL" id="LFMY01000006">
    <property type="protein sequence ID" value="OKL59818.1"/>
    <property type="molecule type" value="Genomic_DNA"/>
</dbReference>
<reference evidence="8 9" key="1">
    <citation type="submission" date="2015-06" db="EMBL/GenBank/DDBJ databases">
        <title>Talaromyces atroroseus IBT 11181 draft genome.</title>
        <authorList>
            <person name="Rasmussen K.B."/>
            <person name="Rasmussen S."/>
            <person name="Petersen B."/>
            <person name="Sicheritz-Ponten T."/>
            <person name="Mortensen U.H."/>
            <person name="Thrane U."/>
        </authorList>
    </citation>
    <scope>NUCLEOTIDE SEQUENCE [LARGE SCALE GENOMIC DNA]</scope>
    <source>
        <strain evidence="8 9">IBT 11181</strain>
    </source>
</reference>
<feature type="transmembrane region" description="Helical" evidence="6">
    <location>
        <begin position="186"/>
        <end position="210"/>
    </location>
</feature>
<sequence>MASVIETSHTTDSSRRGSPDVELPGNSTPPDTLQSTPHSDASAVQQFTDHQSRELPHSRLMVVFPVLALAQFTAYLDQTSISSVVPAIGDALDLGASLPWVATSYLLATTAVQLANGRLSDIFGRKRLLITSLVVLAIGNLVAGFATSPGMLFAFRAVSGLGGGAITALVMIIASDVTTLQQRGKYNGFIGAAVACGSGMGPLIGGAITTHVSWRWTLWYDVPWLVILIMLLYMVLPGGPKGVNTRSKMRMIDWAGLFISIAAIVLLVIPLSRGGTTISWGSAQAIAMLVVGAFLILIFLAVEGRFASLPIMPLHLFTADFSCNLLLIQNVLYGFVFWGNLFYMPIYLENVRGYTPILAGAIIMPMVGTQGIGSIISGLIISRTGHYNHVMITSQFLWMAGLIGQIFYSATTPIWVVCFVGFFQGLGTGGCFQPSLVALLAHSRRADRAVLNSLRNFLRTMGGTLGLTVSGTILNNMLQSQLKGVVSKGIATQLAASAHSIDSLGLTGAQRAAVLDAYMHGIHIIFIVYAPLVGICGLGALLVRDHGLAEKDTSATLQVRSEKTGNVTDVSSASTPIYTNEVAAGSK</sequence>
<keyword evidence="4 6" id="KW-0472">Membrane</keyword>
<feature type="compositionally biased region" description="Polar residues" evidence="5">
    <location>
        <begin position="25"/>
        <end position="49"/>
    </location>
</feature>
<feature type="transmembrane region" description="Helical" evidence="6">
    <location>
        <begin position="128"/>
        <end position="147"/>
    </location>
</feature>
<dbReference type="PANTHER" id="PTHR23501">
    <property type="entry name" value="MAJOR FACILITATOR SUPERFAMILY"/>
    <property type="match status" value="1"/>
</dbReference>
<dbReference type="Pfam" id="PF07690">
    <property type="entry name" value="MFS_1"/>
    <property type="match status" value="1"/>
</dbReference>
<evidence type="ECO:0000313" key="8">
    <source>
        <dbReference type="EMBL" id="OKL59818.1"/>
    </source>
</evidence>
<feature type="transmembrane region" description="Helical" evidence="6">
    <location>
        <begin position="357"/>
        <end position="381"/>
    </location>
</feature>
<feature type="transmembrane region" description="Helical" evidence="6">
    <location>
        <begin position="251"/>
        <end position="271"/>
    </location>
</feature>
<feature type="domain" description="Major facilitator superfamily (MFS) profile" evidence="7">
    <location>
        <begin position="63"/>
        <end position="548"/>
    </location>
</feature>
<dbReference type="SUPFAM" id="SSF103473">
    <property type="entry name" value="MFS general substrate transporter"/>
    <property type="match status" value="1"/>
</dbReference>
<dbReference type="PRINTS" id="PR01036">
    <property type="entry name" value="TCRTETB"/>
</dbReference>
<evidence type="ECO:0000313" key="9">
    <source>
        <dbReference type="Proteomes" id="UP000214365"/>
    </source>
</evidence>
<name>A0A225ARC0_TALAT</name>
<keyword evidence="3 6" id="KW-1133">Transmembrane helix</keyword>
<dbReference type="OrthoDB" id="6770063at2759"/>
<dbReference type="PANTHER" id="PTHR23501:SF78">
    <property type="entry name" value="MAJOR FACILITATOR SUPERFAMILY (MFS) PROFILE DOMAIN-CONTAINING PROTEIN-RELATED"/>
    <property type="match status" value="1"/>
</dbReference>
<accession>A0A225ARC0</accession>
<dbReference type="GO" id="GO:0022857">
    <property type="term" value="F:transmembrane transporter activity"/>
    <property type="evidence" value="ECO:0007669"/>
    <property type="project" value="InterPro"/>
</dbReference>
<gene>
    <name evidence="8" type="ORF">UA08_04979</name>
</gene>
<protein>
    <recommendedName>
        <fullName evidence="7">Major facilitator superfamily (MFS) profile domain-containing protein</fullName>
    </recommendedName>
</protein>
<dbReference type="InterPro" id="IPR020846">
    <property type="entry name" value="MFS_dom"/>
</dbReference>
<evidence type="ECO:0000256" key="3">
    <source>
        <dbReference type="ARBA" id="ARBA00022989"/>
    </source>
</evidence>
<evidence type="ECO:0000256" key="6">
    <source>
        <dbReference type="SAM" id="Phobius"/>
    </source>
</evidence>
<feature type="region of interest" description="Disordered" evidence="5">
    <location>
        <begin position="1"/>
        <end position="52"/>
    </location>
</feature>
<evidence type="ECO:0000256" key="1">
    <source>
        <dbReference type="ARBA" id="ARBA00004141"/>
    </source>
</evidence>
<dbReference type="GeneID" id="31004735"/>
<dbReference type="PROSITE" id="PS50850">
    <property type="entry name" value="MFS"/>
    <property type="match status" value="1"/>
</dbReference>
<feature type="transmembrane region" description="Helical" evidence="6">
    <location>
        <begin position="153"/>
        <end position="174"/>
    </location>
</feature>
<feature type="compositionally biased region" description="Polar residues" evidence="5">
    <location>
        <begin position="1"/>
        <end position="11"/>
    </location>
</feature>
<dbReference type="RefSeq" id="XP_020119939.1">
    <property type="nucleotide sequence ID" value="XM_020267309.1"/>
</dbReference>
<feature type="transmembrane region" description="Helical" evidence="6">
    <location>
        <begin position="522"/>
        <end position="543"/>
    </location>
</feature>
<comment type="subcellular location">
    <subcellularLocation>
        <location evidence="1">Membrane</location>
        <topology evidence="1">Multi-pass membrane protein</topology>
    </subcellularLocation>
</comment>
<evidence type="ECO:0000256" key="4">
    <source>
        <dbReference type="ARBA" id="ARBA00023136"/>
    </source>
</evidence>
<dbReference type="InterPro" id="IPR036259">
    <property type="entry name" value="MFS_trans_sf"/>
</dbReference>
<dbReference type="InterPro" id="IPR011701">
    <property type="entry name" value="MFS"/>
</dbReference>
<feature type="transmembrane region" description="Helical" evidence="6">
    <location>
        <begin position="222"/>
        <end position="239"/>
    </location>
</feature>
<dbReference type="GO" id="GO:0005886">
    <property type="term" value="C:plasma membrane"/>
    <property type="evidence" value="ECO:0007669"/>
    <property type="project" value="TreeGrafter"/>
</dbReference>
<dbReference type="Gene3D" id="1.20.1720.10">
    <property type="entry name" value="Multidrug resistance protein D"/>
    <property type="match status" value="1"/>
</dbReference>
<keyword evidence="9" id="KW-1185">Reference proteome</keyword>
<comment type="caution">
    <text evidence="8">The sequence shown here is derived from an EMBL/GenBank/DDBJ whole genome shotgun (WGS) entry which is preliminary data.</text>
</comment>